<organism evidence="2 3">
    <name type="scientific">Hypholoma sublateritium (strain FD-334 SS-4)</name>
    <dbReference type="NCBI Taxonomy" id="945553"/>
    <lineage>
        <taxon>Eukaryota</taxon>
        <taxon>Fungi</taxon>
        <taxon>Dikarya</taxon>
        <taxon>Basidiomycota</taxon>
        <taxon>Agaricomycotina</taxon>
        <taxon>Agaricomycetes</taxon>
        <taxon>Agaricomycetidae</taxon>
        <taxon>Agaricales</taxon>
        <taxon>Agaricineae</taxon>
        <taxon>Strophariaceae</taxon>
        <taxon>Hypholoma</taxon>
    </lineage>
</organism>
<dbReference type="AlphaFoldDB" id="A0A0D2NCV0"/>
<feature type="region of interest" description="Disordered" evidence="1">
    <location>
        <begin position="91"/>
        <end position="133"/>
    </location>
</feature>
<evidence type="ECO:0000313" key="3">
    <source>
        <dbReference type="Proteomes" id="UP000054270"/>
    </source>
</evidence>
<evidence type="ECO:0000256" key="1">
    <source>
        <dbReference type="SAM" id="MobiDB-lite"/>
    </source>
</evidence>
<accession>A0A0D2NCV0</accession>
<dbReference type="OMA" id="PIPHITR"/>
<dbReference type="OrthoDB" id="2526979at2759"/>
<protein>
    <submittedName>
        <fullName evidence="2">Uncharacterized protein</fullName>
    </submittedName>
</protein>
<gene>
    <name evidence="2" type="ORF">HYPSUDRAFT_90969</name>
</gene>
<proteinExistence type="predicted"/>
<keyword evidence="3" id="KW-1185">Reference proteome</keyword>
<name>A0A0D2NCV0_HYPSF</name>
<reference evidence="3" key="1">
    <citation type="submission" date="2014-04" db="EMBL/GenBank/DDBJ databases">
        <title>Evolutionary Origins and Diversification of the Mycorrhizal Mutualists.</title>
        <authorList>
            <consortium name="DOE Joint Genome Institute"/>
            <consortium name="Mycorrhizal Genomics Consortium"/>
            <person name="Kohler A."/>
            <person name="Kuo A."/>
            <person name="Nagy L.G."/>
            <person name="Floudas D."/>
            <person name="Copeland A."/>
            <person name="Barry K.W."/>
            <person name="Cichocki N."/>
            <person name="Veneault-Fourrey C."/>
            <person name="LaButti K."/>
            <person name="Lindquist E.A."/>
            <person name="Lipzen A."/>
            <person name="Lundell T."/>
            <person name="Morin E."/>
            <person name="Murat C."/>
            <person name="Riley R."/>
            <person name="Ohm R."/>
            <person name="Sun H."/>
            <person name="Tunlid A."/>
            <person name="Henrissat B."/>
            <person name="Grigoriev I.V."/>
            <person name="Hibbett D.S."/>
            <person name="Martin F."/>
        </authorList>
    </citation>
    <scope>NUCLEOTIDE SEQUENCE [LARGE SCALE GENOMIC DNA]</scope>
    <source>
        <strain evidence="3">FD-334 SS-4</strain>
    </source>
</reference>
<dbReference type="Proteomes" id="UP000054270">
    <property type="component" value="Unassembled WGS sequence"/>
</dbReference>
<evidence type="ECO:0000313" key="2">
    <source>
        <dbReference type="EMBL" id="KJA16924.1"/>
    </source>
</evidence>
<sequence length="201" mass="22143">MHRTSRTRRSSLSLSSSVSLGSVFEISKSHSTSGTSLLPHTHEAYGSFIPVRSAACTLQDFAACVTPPIRRTTKRRRKVTFDDICSYSPSWDDYGSSSSSSRTPYITRSTHHTASLAPPSPTSTASSLSPPMSPLLTHTEELHPILAKLEERSRLCVKLTQCTTCRKQGSDFPRCPRCGDTWCSRPCRLMGGNRHICPGRL</sequence>
<dbReference type="EMBL" id="KN817612">
    <property type="protein sequence ID" value="KJA16924.1"/>
    <property type="molecule type" value="Genomic_DNA"/>
</dbReference>